<dbReference type="STRING" id="103827.A0A0N5DC74"/>
<evidence type="ECO:0000313" key="3">
    <source>
        <dbReference type="Proteomes" id="UP000276776"/>
    </source>
</evidence>
<dbReference type="EMBL" id="UYYF01005351">
    <property type="protein sequence ID" value="VDN08493.1"/>
    <property type="molecule type" value="Genomic_DNA"/>
</dbReference>
<gene>
    <name evidence="2" type="ORF">TCLT_LOCUS10775</name>
</gene>
<keyword evidence="3" id="KW-1185">Reference proteome</keyword>
<sequence length="133" mass="14713">MINQSVFLILSRLSLLCSLLPAIILSANDKTDIPVIEGNNPKFLRTSVDNLQGSTSPAREQKIKNVIGGVYSNNITLYFRNSPYLVESDLIIETEAVLTVETGVHIYFNPGVGITVKGTILFQHFDMRENALC</sequence>
<proteinExistence type="predicted"/>
<accession>A0A0N5DC74</accession>
<evidence type="ECO:0000313" key="4">
    <source>
        <dbReference type="WBParaSite" id="TCLT_0001079301-mRNA-1"/>
    </source>
</evidence>
<name>A0A0N5DC74_THECL</name>
<feature type="signal peptide" evidence="1">
    <location>
        <begin position="1"/>
        <end position="26"/>
    </location>
</feature>
<feature type="chain" id="PRO_5043126731" evidence="1">
    <location>
        <begin position="27"/>
        <end position="133"/>
    </location>
</feature>
<dbReference type="AlphaFoldDB" id="A0A0N5DC74"/>
<dbReference type="Proteomes" id="UP000276776">
    <property type="component" value="Unassembled WGS sequence"/>
</dbReference>
<protein>
    <submittedName>
        <fullName evidence="4">DUF3060 domain-containing protein</fullName>
    </submittedName>
</protein>
<evidence type="ECO:0000256" key="1">
    <source>
        <dbReference type="SAM" id="SignalP"/>
    </source>
</evidence>
<reference evidence="4" key="1">
    <citation type="submission" date="2017-02" db="UniProtKB">
        <authorList>
            <consortium name="WormBaseParasite"/>
        </authorList>
    </citation>
    <scope>IDENTIFICATION</scope>
</reference>
<reference evidence="2 3" key="2">
    <citation type="submission" date="2018-11" db="EMBL/GenBank/DDBJ databases">
        <authorList>
            <consortium name="Pathogen Informatics"/>
        </authorList>
    </citation>
    <scope>NUCLEOTIDE SEQUENCE [LARGE SCALE GENOMIC DNA]</scope>
</reference>
<evidence type="ECO:0000313" key="2">
    <source>
        <dbReference type="EMBL" id="VDN08493.1"/>
    </source>
</evidence>
<keyword evidence="1" id="KW-0732">Signal</keyword>
<organism evidence="4">
    <name type="scientific">Thelazia callipaeda</name>
    <name type="common">Oriental eyeworm</name>
    <name type="synonym">Parasitic nematode</name>
    <dbReference type="NCBI Taxonomy" id="103827"/>
    <lineage>
        <taxon>Eukaryota</taxon>
        <taxon>Metazoa</taxon>
        <taxon>Ecdysozoa</taxon>
        <taxon>Nematoda</taxon>
        <taxon>Chromadorea</taxon>
        <taxon>Rhabditida</taxon>
        <taxon>Spirurina</taxon>
        <taxon>Spiruromorpha</taxon>
        <taxon>Thelazioidea</taxon>
        <taxon>Thelaziidae</taxon>
        <taxon>Thelazia</taxon>
    </lineage>
</organism>
<dbReference type="OrthoDB" id="536948at2759"/>
<dbReference type="WBParaSite" id="TCLT_0001079301-mRNA-1">
    <property type="protein sequence ID" value="TCLT_0001079301-mRNA-1"/>
    <property type="gene ID" value="TCLT_0001079301"/>
</dbReference>